<dbReference type="Proteomes" id="UP000026962">
    <property type="component" value="Chromosome 9"/>
</dbReference>
<feature type="compositionally biased region" description="Basic residues" evidence="1">
    <location>
        <begin position="64"/>
        <end position="80"/>
    </location>
</feature>
<dbReference type="HOGENOM" id="CLU_1047272_0_0_1"/>
<accession>A0A0E0M3T7</accession>
<feature type="compositionally biased region" description="Low complexity" evidence="1">
    <location>
        <begin position="9"/>
        <end position="23"/>
    </location>
</feature>
<feature type="region of interest" description="Disordered" evidence="1">
    <location>
        <begin position="1"/>
        <end position="80"/>
    </location>
</feature>
<name>A0A0E0M3T7_ORYPU</name>
<evidence type="ECO:0000313" key="2">
    <source>
        <dbReference type="EnsemblPlants" id="OPUNC09G15900.1"/>
    </source>
</evidence>
<evidence type="ECO:0000313" key="3">
    <source>
        <dbReference type="Proteomes" id="UP000026962"/>
    </source>
</evidence>
<dbReference type="AlphaFoldDB" id="A0A0E0M3T7"/>
<proteinExistence type="predicted"/>
<keyword evidence="3" id="KW-1185">Reference proteome</keyword>
<dbReference type="Gramene" id="OPUNC09G15900.1">
    <property type="protein sequence ID" value="OPUNC09G15900.1"/>
    <property type="gene ID" value="OPUNC09G15900"/>
</dbReference>
<protein>
    <submittedName>
        <fullName evidence="2">Uncharacterized protein</fullName>
    </submittedName>
</protein>
<evidence type="ECO:0000256" key="1">
    <source>
        <dbReference type="SAM" id="MobiDB-lite"/>
    </source>
</evidence>
<reference evidence="2" key="2">
    <citation type="submission" date="2018-05" db="EMBL/GenBank/DDBJ databases">
        <title>OpunRS2 (Oryza punctata Reference Sequence Version 2).</title>
        <authorList>
            <person name="Zhang J."/>
            <person name="Kudrna D."/>
            <person name="Lee S."/>
            <person name="Talag J."/>
            <person name="Welchert J."/>
            <person name="Wing R.A."/>
        </authorList>
    </citation>
    <scope>NUCLEOTIDE SEQUENCE [LARGE SCALE GENOMIC DNA]</scope>
</reference>
<organism evidence="2">
    <name type="scientific">Oryza punctata</name>
    <name type="common">Red rice</name>
    <dbReference type="NCBI Taxonomy" id="4537"/>
    <lineage>
        <taxon>Eukaryota</taxon>
        <taxon>Viridiplantae</taxon>
        <taxon>Streptophyta</taxon>
        <taxon>Embryophyta</taxon>
        <taxon>Tracheophyta</taxon>
        <taxon>Spermatophyta</taxon>
        <taxon>Magnoliopsida</taxon>
        <taxon>Liliopsida</taxon>
        <taxon>Poales</taxon>
        <taxon>Poaceae</taxon>
        <taxon>BOP clade</taxon>
        <taxon>Oryzoideae</taxon>
        <taxon>Oryzeae</taxon>
        <taxon>Oryzinae</taxon>
        <taxon>Oryza</taxon>
    </lineage>
</organism>
<sequence>MGQRHQLQATAGLTARRLAASLSSHRRRSGDRPSASALTIPASTACHTAADAGNSQQCLSSRPNARRRRSRPPWKARRRREQQCHPVFLVPCPTGSVITAPRREQILIREGRIGEGTGHRSSSRVEGRSLVATGESPDARSSSWRHPLLNLEFISVGKHGAAQNCSRTTVGRLSCLLITASQSVSNYRPEEGDTLTDRIGMADRRPCLAAAVVRRVFLGQRSPSYKACTLPAVWTHGGARLLAPADRLRRRRRCHLCSEEVGWAAC</sequence>
<dbReference type="EnsemblPlants" id="OPUNC09G15900.1">
    <property type="protein sequence ID" value="OPUNC09G15900.1"/>
    <property type="gene ID" value="OPUNC09G15900"/>
</dbReference>
<reference evidence="2" key="1">
    <citation type="submission" date="2015-04" db="UniProtKB">
        <authorList>
            <consortium name="EnsemblPlants"/>
        </authorList>
    </citation>
    <scope>IDENTIFICATION</scope>
</reference>